<dbReference type="eggNOG" id="ENOG5033A46">
    <property type="taxonomic scope" value="Bacteria"/>
</dbReference>
<dbReference type="KEGG" id="nda:Ndas_0478"/>
<evidence type="ECO:0000313" key="2">
    <source>
        <dbReference type="EMBL" id="ADH65925.1"/>
    </source>
</evidence>
<name>D7AWF9_NOCDD</name>
<dbReference type="HOGENOM" id="CLU_070743_2_1_11"/>
<dbReference type="Pfam" id="PF13845">
    <property type="entry name" value="Septum_form"/>
    <property type="match status" value="1"/>
</dbReference>
<proteinExistence type="predicted"/>
<dbReference type="STRING" id="446468.Ndas_0478"/>
<dbReference type="RefSeq" id="WP_013151532.1">
    <property type="nucleotide sequence ID" value="NC_014210.1"/>
</dbReference>
<keyword evidence="3" id="KW-1185">Reference proteome</keyword>
<evidence type="ECO:0000259" key="1">
    <source>
        <dbReference type="Pfam" id="PF13845"/>
    </source>
</evidence>
<sequence>MSNFSPLLRTAGVSVLAAGSVFALSGCGALMSFMGAGNVMELNVGDCFVEEQMNTALASGEVSNIPLVDCAEEHDSEFFFAYDMTEAEYPGEDATLTQAEELCTGEEFTNFIGVPYSESEIYAGHLYPTQESWDQFNDREIICYATTSTSGEMVTGTLSGANR</sequence>
<feature type="domain" description="Septum formation-related" evidence="1">
    <location>
        <begin position="59"/>
        <end position="153"/>
    </location>
</feature>
<dbReference type="OrthoDB" id="3628931at2"/>
<evidence type="ECO:0000313" key="3">
    <source>
        <dbReference type="Proteomes" id="UP000002219"/>
    </source>
</evidence>
<dbReference type="Proteomes" id="UP000002219">
    <property type="component" value="Chromosome 1"/>
</dbReference>
<dbReference type="InterPro" id="IPR026004">
    <property type="entry name" value="Septum_form"/>
</dbReference>
<dbReference type="GeneID" id="91488574"/>
<gene>
    <name evidence="2" type="ordered locus">Ndas_0478</name>
</gene>
<dbReference type="EMBL" id="CP002040">
    <property type="protein sequence ID" value="ADH65925.1"/>
    <property type="molecule type" value="Genomic_DNA"/>
</dbReference>
<dbReference type="AlphaFoldDB" id="D7AWF9"/>
<organism evidence="2 3">
    <name type="scientific">Nocardiopsis dassonvillei (strain ATCC 23218 / DSM 43111 / CIP 107115 / JCM 7437 / KCTC 9190 / NBRC 14626 / NCTC 10488 / NRRL B-5397 / IMRU 509)</name>
    <name type="common">Actinomadura dassonvillei</name>
    <dbReference type="NCBI Taxonomy" id="446468"/>
    <lineage>
        <taxon>Bacteria</taxon>
        <taxon>Bacillati</taxon>
        <taxon>Actinomycetota</taxon>
        <taxon>Actinomycetes</taxon>
        <taxon>Streptosporangiales</taxon>
        <taxon>Nocardiopsidaceae</taxon>
        <taxon>Nocardiopsis</taxon>
    </lineage>
</organism>
<reference evidence="2 3" key="1">
    <citation type="journal article" date="2010" name="Stand. Genomic Sci.">
        <title>Complete genome sequence of Nocardiopsis dassonvillei type strain (IMRU 509).</title>
        <authorList>
            <person name="Sun H."/>
            <person name="Lapidus A."/>
            <person name="Nolan M."/>
            <person name="Lucas S."/>
            <person name="Del Rio T.G."/>
            <person name="Tice H."/>
            <person name="Cheng J.F."/>
            <person name="Tapia R."/>
            <person name="Han C."/>
            <person name="Goodwin L."/>
            <person name="Pitluck S."/>
            <person name="Pagani I."/>
            <person name="Ivanova N."/>
            <person name="Mavromatis K."/>
            <person name="Mikhailova N."/>
            <person name="Pati A."/>
            <person name="Chen A."/>
            <person name="Palaniappan K."/>
            <person name="Land M."/>
            <person name="Hauser L."/>
            <person name="Chang Y.J."/>
            <person name="Jeffries C.D."/>
            <person name="Djao O.D."/>
            <person name="Rohde M."/>
            <person name="Sikorski J."/>
            <person name="Goker M."/>
            <person name="Woyke T."/>
            <person name="Bristow J."/>
            <person name="Eisen J.A."/>
            <person name="Markowitz V."/>
            <person name="Hugenholtz P."/>
            <person name="Kyrpides N.C."/>
            <person name="Klenk H.P."/>
        </authorList>
    </citation>
    <scope>NUCLEOTIDE SEQUENCE [LARGE SCALE GENOMIC DNA]</scope>
    <source>
        <strain evidence="3">ATCC 23218 / DSM 43111 / CIP 107115 / JCM 7437 / KCTC 9190 / NBRC 14626 / NCTC 10488 / NRRL B-5397 / IMRU 509</strain>
    </source>
</reference>
<accession>D7AWF9</accession>
<protein>
    <recommendedName>
        <fullName evidence="1">Septum formation-related domain-containing protein</fullName>
    </recommendedName>
</protein>